<organism evidence="1 2">
    <name type="scientific">Candidatus Ozemobacter sibiricus</name>
    <dbReference type="NCBI Taxonomy" id="2268124"/>
    <lineage>
        <taxon>Bacteria</taxon>
        <taxon>Candidatus Ozemobacteria</taxon>
        <taxon>Candidatus Ozemobacterales</taxon>
        <taxon>Candidatus Ozemobacteraceae</taxon>
        <taxon>Candidatus Ozemobacter</taxon>
    </lineage>
</organism>
<name>A0A367ZL72_9BACT</name>
<reference evidence="1 2" key="1">
    <citation type="submission" date="2018-05" db="EMBL/GenBank/DDBJ databases">
        <title>A metagenomic window into the 2 km-deep terrestrial subsurface aquifer revealed taxonomically and functionally diverse microbial community comprising novel uncultured bacterial lineages.</title>
        <authorList>
            <person name="Kadnikov V.V."/>
            <person name="Mardanov A.V."/>
            <person name="Beletsky A.V."/>
            <person name="Banks D."/>
            <person name="Pimenov N.V."/>
            <person name="Frank Y.A."/>
            <person name="Karnachuk O.V."/>
            <person name="Ravin N.V."/>
        </authorList>
    </citation>
    <scope>NUCLEOTIDE SEQUENCE [LARGE SCALE GENOMIC DNA]</scope>
    <source>
        <strain evidence="1">BY5</strain>
    </source>
</reference>
<evidence type="ECO:0008006" key="3">
    <source>
        <dbReference type="Google" id="ProtNLM"/>
    </source>
</evidence>
<evidence type="ECO:0000313" key="1">
    <source>
        <dbReference type="EMBL" id="RCK78833.1"/>
    </source>
</evidence>
<sequence length="59" mass="6751">MTTKEQILGEIEKLPPEWLDEVLAFVRALQFRSEAKGNLPTFDLGGQFDQADIRHLAHE</sequence>
<protein>
    <recommendedName>
        <fullName evidence="3">DUF2281 domain-containing protein</fullName>
    </recommendedName>
</protein>
<comment type="caution">
    <text evidence="1">The sequence shown here is derived from an EMBL/GenBank/DDBJ whole genome shotgun (WGS) entry which is preliminary data.</text>
</comment>
<gene>
    <name evidence="1" type="ORF">OZSIB_0983</name>
</gene>
<dbReference type="EMBL" id="QOQW01000018">
    <property type="protein sequence ID" value="RCK78833.1"/>
    <property type="molecule type" value="Genomic_DNA"/>
</dbReference>
<evidence type="ECO:0000313" key="2">
    <source>
        <dbReference type="Proteomes" id="UP000252355"/>
    </source>
</evidence>
<proteinExistence type="predicted"/>
<dbReference type="Proteomes" id="UP000252355">
    <property type="component" value="Unassembled WGS sequence"/>
</dbReference>
<dbReference type="AlphaFoldDB" id="A0A367ZL72"/>
<accession>A0A367ZL72</accession>